<protein>
    <recommendedName>
        <fullName evidence="14">Dual specificity protein phosphatase 8</fullName>
        <ecNumber evidence="6">3.1.3.16</ecNumber>
        <ecNumber evidence="5">3.1.3.48</ecNumber>
    </recommendedName>
</protein>
<dbReference type="EC" id="3.1.3.48" evidence="5"/>
<evidence type="ECO:0000256" key="10">
    <source>
        <dbReference type="ARBA" id="ARBA00023242"/>
    </source>
</evidence>
<dbReference type="SMART" id="SM00195">
    <property type="entry name" value="DSPc"/>
    <property type="match status" value="1"/>
</dbReference>
<dbReference type="CDD" id="cd01446">
    <property type="entry name" value="DSP_MapKP"/>
    <property type="match status" value="1"/>
</dbReference>
<dbReference type="CDD" id="cd14568">
    <property type="entry name" value="DSP_MKP_classIII"/>
    <property type="match status" value="1"/>
</dbReference>
<name>A0A8C4RCU7_EPTBU</name>
<dbReference type="InterPro" id="IPR029021">
    <property type="entry name" value="Prot-tyrosine_phosphatase-like"/>
</dbReference>
<reference evidence="19" key="2">
    <citation type="submission" date="2025-09" db="UniProtKB">
        <authorList>
            <consortium name="Ensembl"/>
        </authorList>
    </citation>
    <scope>IDENTIFICATION</scope>
</reference>
<dbReference type="SUPFAM" id="SSF52821">
    <property type="entry name" value="Rhodanese/Cell cycle control phosphatase"/>
    <property type="match status" value="1"/>
</dbReference>
<dbReference type="InterPro" id="IPR036873">
    <property type="entry name" value="Rhodanese-like_dom_sf"/>
</dbReference>
<evidence type="ECO:0000256" key="15">
    <source>
        <dbReference type="SAM" id="MobiDB-lite"/>
    </source>
</evidence>
<evidence type="ECO:0000259" key="17">
    <source>
        <dbReference type="PROSITE" id="PS50056"/>
    </source>
</evidence>
<evidence type="ECO:0000259" key="18">
    <source>
        <dbReference type="PROSITE" id="PS50206"/>
    </source>
</evidence>
<dbReference type="PROSITE" id="PS50054">
    <property type="entry name" value="TYR_PHOSPHATASE_DUAL"/>
    <property type="match status" value="1"/>
</dbReference>
<comment type="subunit">
    <text evidence="4">Monomer.</text>
</comment>
<feature type="region of interest" description="Disordered" evidence="15">
    <location>
        <begin position="630"/>
        <end position="690"/>
    </location>
</feature>
<dbReference type="Gene3D" id="3.90.190.10">
    <property type="entry name" value="Protein tyrosine phosphatase superfamily"/>
    <property type="match status" value="1"/>
</dbReference>
<dbReference type="PRINTS" id="PR01764">
    <property type="entry name" value="MAPKPHPHTASE"/>
</dbReference>
<keyword evidence="8" id="KW-0378">Hydrolase</keyword>
<keyword evidence="10" id="KW-0539">Nucleus</keyword>
<dbReference type="EC" id="3.1.3.16" evidence="6"/>
<dbReference type="GO" id="GO:0004722">
    <property type="term" value="F:protein serine/threonine phosphatase activity"/>
    <property type="evidence" value="ECO:0007669"/>
    <property type="project" value="UniProtKB-EC"/>
</dbReference>
<dbReference type="AlphaFoldDB" id="A0A8C4RCU7"/>
<dbReference type="InterPro" id="IPR001763">
    <property type="entry name" value="Rhodanese-like_dom"/>
</dbReference>
<dbReference type="PANTHER" id="PTHR10159:SF533">
    <property type="entry name" value="TYROSINE-PROTEIN PHOSPHATASE VHP-1"/>
    <property type="match status" value="1"/>
</dbReference>
<evidence type="ECO:0000256" key="1">
    <source>
        <dbReference type="ARBA" id="ARBA00004123"/>
    </source>
</evidence>
<evidence type="ECO:0000256" key="9">
    <source>
        <dbReference type="ARBA" id="ARBA00022912"/>
    </source>
</evidence>
<dbReference type="InterPro" id="IPR016130">
    <property type="entry name" value="Tyr_Pase_AS"/>
</dbReference>
<evidence type="ECO:0000256" key="5">
    <source>
        <dbReference type="ARBA" id="ARBA00013064"/>
    </source>
</evidence>
<feature type="compositionally biased region" description="Basic and acidic residues" evidence="15">
    <location>
        <begin position="661"/>
        <end position="677"/>
    </location>
</feature>
<organism evidence="19 20">
    <name type="scientific">Eptatretus burgeri</name>
    <name type="common">Inshore hagfish</name>
    <dbReference type="NCBI Taxonomy" id="7764"/>
    <lineage>
        <taxon>Eukaryota</taxon>
        <taxon>Metazoa</taxon>
        <taxon>Chordata</taxon>
        <taxon>Craniata</taxon>
        <taxon>Vertebrata</taxon>
        <taxon>Cyclostomata</taxon>
        <taxon>Myxini</taxon>
        <taxon>Myxiniformes</taxon>
        <taxon>Myxinidae</taxon>
        <taxon>Eptatretinae</taxon>
        <taxon>Eptatretus</taxon>
    </lineage>
</organism>
<evidence type="ECO:0000256" key="14">
    <source>
        <dbReference type="ARBA" id="ARBA00073917"/>
    </source>
</evidence>
<dbReference type="GeneTree" id="ENSGT00940000160004"/>
<feature type="compositionally biased region" description="Low complexity" evidence="15">
    <location>
        <begin position="573"/>
        <end position="611"/>
    </location>
</feature>
<dbReference type="GO" id="GO:0033550">
    <property type="term" value="F:MAP kinase tyrosine phosphatase activity"/>
    <property type="evidence" value="ECO:0007669"/>
    <property type="project" value="TreeGrafter"/>
</dbReference>
<keyword evidence="20" id="KW-1185">Reference proteome</keyword>
<evidence type="ECO:0000313" key="19">
    <source>
        <dbReference type="Ensembl" id="ENSEBUP00000026841.1"/>
    </source>
</evidence>
<dbReference type="InterPro" id="IPR000340">
    <property type="entry name" value="Dual-sp_phosphatase_cat-dom"/>
</dbReference>
<feature type="region of interest" description="Disordered" evidence="15">
    <location>
        <begin position="554"/>
        <end position="615"/>
    </location>
</feature>
<dbReference type="InterPro" id="IPR008343">
    <property type="entry name" value="MKP"/>
</dbReference>
<feature type="domain" description="Tyrosine-protein phosphatase" evidence="16">
    <location>
        <begin position="157"/>
        <end position="299"/>
    </location>
</feature>
<dbReference type="PROSITE" id="PS50206">
    <property type="entry name" value="RHODANESE_3"/>
    <property type="match status" value="1"/>
</dbReference>
<evidence type="ECO:0000256" key="4">
    <source>
        <dbReference type="ARBA" id="ARBA00011245"/>
    </source>
</evidence>
<evidence type="ECO:0000256" key="7">
    <source>
        <dbReference type="ARBA" id="ARBA00022490"/>
    </source>
</evidence>
<evidence type="ECO:0000256" key="11">
    <source>
        <dbReference type="ARBA" id="ARBA00047761"/>
    </source>
</evidence>
<dbReference type="Pfam" id="PF00581">
    <property type="entry name" value="Rhodanese"/>
    <property type="match status" value="1"/>
</dbReference>
<dbReference type="Ensembl" id="ENSEBUT00000027417.1">
    <property type="protein sequence ID" value="ENSEBUP00000026841.1"/>
    <property type="gene ID" value="ENSEBUG00000016519.1"/>
</dbReference>
<dbReference type="Gene3D" id="3.40.250.10">
    <property type="entry name" value="Rhodanese-like domain"/>
    <property type="match status" value="1"/>
</dbReference>
<dbReference type="PROSITE" id="PS50056">
    <property type="entry name" value="TYR_PHOSPHATASE_2"/>
    <property type="match status" value="1"/>
</dbReference>
<dbReference type="GO" id="GO:0043409">
    <property type="term" value="P:negative regulation of MAPK cascade"/>
    <property type="evidence" value="ECO:0007669"/>
    <property type="project" value="TreeGrafter"/>
</dbReference>
<dbReference type="GO" id="GO:0005634">
    <property type="term" value="C:nucleus"/>
    <property type="evidence" value="ECO:0007669"/>
    <property type="project" value="UniProtKB-SubCell"/>
</dbReference>
<dbReference type="InterPro" id="IPR020422">
    <property type="entry name" value="TYR_PHOSPHATASE_DUAL_dom"/>
</dbReference>
<sequence length="690" mass="73890">MAGTKVQSMEMRVLATALQGASGGLLLIDSRPFVDFASSHIVGAVNVGSSKLVKRRLQQERVSVRELIRNASKVDPVGRQRVVVYDQSTRDATRLSSDNFLSVLLLKLGRSFAGVSLLTGGFVAFSTCFPDLCEVAKPAVRLPMSISQPCLPVSNLGPTCILPHLYLGSEKDVMDEDVMVQNGITFVLNASTSCPKPDFVAIANFMRVPVNDGYCDKILPWLGKAVDFIDRVKVCNSRVLVHCLAGISRSATVAIAYIMKTMGLSSDDAYRFVKERRPSISPNFNFLGQLMEYEKLLYPRNGVTRVRLSRNRPDLPESILVLAKDQQVQPVFKISATPLAPVDICNPPCPSPERLQKCTRLKRSFSLNLRAVVHPPSDLDASPCALTPTEVAARALKGVNIGGPVSEPGNKPSEPGFPGPSLSGLCPSGPSSSVPNSSIPIQHRRLSTGINGTVEETRQVAPNGVTMHLSRSKVTEACGQTQLCLQFSGVHQALQENGRETEAGGSCPRLLVLQLKPSTPPTPPTSPWDLPDDICPFPSPSTCHPSSLLNCTPAGFPAPETPTSNPQSINQAGKGLSKSHGFSSLSSTPLSSSSGSSSSSSTPSSSSSLLPQTTGTASGEVVMLPGQQWLRSKGDDGRACRRPEEAPPEKQVKRRSCQMEFEDRTGSETGTHEDLGKTGKQSSLEAIEVL</sequence>
<evidence type="ECO:0000256" key="13">
    <source>
        <dbReference type="ARBA" id="ARBA00053881"/>
    </source>
</evidence>
<keyword evidence="9" id="KW-0904">Protein phosphatase</keyword>
<evidence type="ECO:0000256" key="12">
    <source>
        <dbReference type="ARBA" id="ARBA00048336"/>
    </source>
</evidence>
<dbReference type="InterPro" id="IPR000387">
    <property type="entry name" value="Tyr_Pase_dom"/>
</dbReference>
<feature type="domain" description="Rhodanese" evidence="18">
    <location>
        <begin position="21"/>
        <end position="134"/>
    </location>
</feature>
<feature type="compositionally biased region" description="Polar residues" evidence="15">
    <location>
        <begin position="561"/>
        <end position="571"/>
    </location>
</feature>
<keyword evidence="7" id="KW-0963">Cytoplasm</keyword>
<dbReference type="SMART" id="SM00450">
    <property type="entry name" value="RHOD"/>
    <property type="match status" value="1"/>
</dbReference>
<evidence type="ECO:0000256" key="6">
    <source>
        <dbReference type="ARBA" id="ARBA00013081"/>
    </source>
</evidence>
<dbReference type="GO" id="GO:0005737">
    <property type="term" value="C:cytoplasm"/>
    <property type="evidence" value="ECO:0007669"/>
    <property type="project" value="UniProtKB-SubCell"/>
</dbReference>
<evidence type="ECO:0000256" key="2">
    <source>
        <dbReference type="ARBA" id="ARBA00004496"/>
    </source>
</evidence>
<dbReference type="PROSITE" id="PS00383">
    <property type="entry name" value="TYR_PHOSPHATASE_1"/>
    <property type="match status" value="1"/>
</dbReference>
<evidence type="ECO:0000256" key="3">
    <source>
        <dbReference type="ARBA" id="ARBA00008601"/>
    </source>
</evidence>
<evidence type="ECO:0000259" key="16">
    <source>
        <dbReference type="PROSITE" id="PS50054"/>
    </source>
</evidence>
<feature type="compositionally biased region" description="Low complexity" evidence="15">
    <location>
        <begin position="412"/>
        <end position="439"/>
    </location>
</feature>
<comment type="catalytic activity">
    <reaction evidence="12">
        <text>O-phospho-L-threonyl-[protein] + H2O = L-threonyl-[protein] + phosphate</text>
        <dbReference type="Rhea" id="RHEA:47004"/>
        <dbReference type="Rhea" id="RHEA-COMP:11060"/>
        <dbReference type="Rhea" id="RHEA-COMP:11605"/>
        <dbReference type="ChEBI" id="CHEBI:15377"/>
        <dbReference type="ChEBI" id="CHEBI:30013"/>
        <dbReference type="ChEBI" id="CHEBI:43474"/>
        <dbReference type="ChEBI" id="CHEBI:61977"/>
        <dbReference type="EC" id="3.1.3.16"/>
    </reaction>
</comment>
<comment type="similarity">
    <text evidence="3">Belongs to the protein-tyrosine phosphatase family. Non-receptor class dual specificity subfamily.</text>
</comment>
<dbReference type="SUPFAM" id="SSF52799">
    <property type="entry name" value="(Phosphotyrosine protein) phosphatases II"/>
    <property type="match status" value="1"/>
</dbReference>
<dbReference type="FunFam" id="3.90.190.10:FF:000044">
    <property type="entry name" value="Dual specificity protein phosphatase 8"/>
    <property type="match status" value="1"/>
</dbReference>
<evidence type="ECO:0000256" key="8">
    <source>
        <dbReference type="ARBA" id="ARBA00022801"/>
    </source>
</evidence>
<feature type="domain" description="Tyrosine specific protein phosphatases" evidence="17">
    <location>
        <begin position="226"/>
        <end position="280"/>
    </location>
</feature>
<feature type="compositionally biased region" description="Basic and acidic residues" evidence="15">
    <location>
        <begin position="632"/>
        <end position="651"/>
    </location>
</feature>
<dbReference type="GO" id="GO:0008330">
    <property type="term" value="F:protein tyrosine/threonine phosphatase activity"/>
    <property type="evidence" value="ECO:0007669"/>
    <property type="project" value="TreeGrafter"/>
</dbReference>
<comment type="subcellular location">
    <subcellularLocation>
        <location evidence="2">Cytoplasm</location>
    </subcellularLocation>
    <subcellularLocation>
        <location evidence="1">Nucleus</location>
    </subcellularLocation>
</comment>
<proteinExistence type="inferred from homology"/>
<comment type="function">
    <text evidence="13">Has phosphatase activity with synthetic phosphatase substrates and negatively regulates mitogen-activated protein kinase activity, presumably by catalysing their dephosphorylation. Expected to display protein phosphatase activity toward phosphotyrosine, phosphoserine and phosphothreonine residues.</text>
</comment>
<dbReference type="Pfam" id="PF00782">
    <property type="entry name" value="DSPc"/>
    <property type="match status" value="1"/>
</dbReference>
<evidence type="ECO:0000313" key="20">
    <source>
        <dbReference type="Proteomes" id="UP000694388"/>
    </source>
</evidence>
<accession>A0A8C4RCU7</accession>
<dbReference type="PANTHER" id="PTHR10159">
    <property type="entry name" value="DUAL SPECIFICITY PROTEIN PHOSPHATASE"/>
    <property type="match status" value="1"/>
</dbReference>
<dbReference type="Proteomes" id="UP000694388">
    <property type="component" value="Unplaced"/>
</dbReference>
<dbReference type="FunFam" id="3.40.250.10:FF:000020">
    <property type="entry name" value="Dual specificity protein phosphatase 8"/>
    <property type="match status" value="1"/>
</dbReference>
<feature type="region of interest" description="Disordered" evidence="15">
    <location>
        <begin position="401"/>
        <end position="439"/>
    </location>
</feature>
<dbReference type="GO" id="GO:0017017">
    <property type="term" value="F:MAP kinase tyrosine/serine/threonine phosphatase activity"/>
    <property type="evidence" value="ECO:0007669"/>
    <property type="project" value="InterPro"/>
</dbReference>
<reference evidence="19" key="1">
    <citation type="submission" date="2025-08" db="UniProtKB">
        <authorList>
            <consortium name="Ensembl"/>
        </authorList>
    </citation>
    <scope>IDENTIFICATION</scope>
</reference>
<comment type="catalytic activity">
    <reaction evidence="11">
        <text>O-phospho-L-seryl-[protein] + H2O = L-seryl-[protein] + phosphate</text>
        <dbReference type="Rhea" id="RHEA:20629"/>
        <dbReference type="Rhea" id="RHEA-COMP:9863"/>
        <dbReference type="Rhea" id="RHEA-COMP:11604"/>
        <dbReference type="ChEBI" id="CHEBI:15377"/>
        <dbReference type="ChEBI" id="CHEBI:29999"/>
        <dbReference type="ChEBI" id="CHEBI:43474"/>
        <dbReference type="ChEBI" id="CHEBI:83421"/>
        <dbReference type="EC" id="3.1.3.16"/>
    </reaction>
</comment>